<gene>
    <name evidence="2" type="ORF">R6U77_15145</name>
</gene>
<evidence type="ECO:0000256" key="1">
    <source>
        <dbReference type="SAM" id="SignalP"/>
    </source>
</evidence>
<organism evidence="2 3">
    <name type="scientific">Lysinibacillus louembei</name>
    <dbReference type="NCBI Taxonomy" id="1470088"/>
    <lineage>
        <taxon>Bacteria</taxon>
        <taxon>Bacillati</taxon>
        <taxon>Bacillota</taxon>
        <taxon>Bacilli</taxon>
        <taxon>Bacillales</taxon>
        <taxon>Bacillaceae</taxon>
        <taxon>Lysinibacillus</taxon>
    </lineage>
</organism>
<feature type="signal peptide" evidence="1">
    <location>
        <begin position="1"/>
        <end position="23"/>
    </location>
</feature>
<dbReference type="EMBL" id="CP137624">
    <property type="protein sequence ID" value="WPK11213.1"/>
    <property type="molecule type" value="Genomic_DNA"/>
</dbReference>
<feature type="chain" id="PRO_5046566917" evidence="1">
    <location>
        <begin position="24"/>
        <end position="278"/>
    </location>
</feature>
<name>A0ABZ0RW86_9BACI</name>
<protein>
    <submittedName>
        <fullName evidence="2">DUF6612 family protein</fullName>
    </submittedName>
</protein>
<sequence>MKKKMFVALAGVAVIAAGCGTTATPKENTTDKSDLSLEEVFTKSSERQSEIKSFNATVTMTQAMELGDGSTVDTSANMKMGAVLEPTQFFVDGTISMTEPTSGDKLDMPMKMYMTAEDGFYMYDDTSKTWFKLPQDATLDEMLSQAGVQANAADQLQLLEKYVDDFTFEQTNKEYILTLNAGGDKFKQLIEEQVALTMPDAPIEQFENMSFEDTTYQLTIDKKTYDMKELKLDMIISMDIDGVQAKIDQKTTTTYDDFNNATVTIPQDVLENAQEINY</sequence>
<dbReference type="Proteomes" id="UP001322664">
    <property type="component" value="Chromosome"/>
</dbReference>
<proteinExistence type="predicted"/>
<dbReference type="InterPro" id="IPR046720">
    <property type="entry name" value="DUF6612"/>
</dbReference>
<reference evidence="2 3" key="1">
    <citation type="submission" date="2023-09" db="EMBL/GenBank/DDBJ databases">
        <authorList>
            <person name="Page C.A."/>
            <person name="Perez-Diaz I.M."/>
        </authorList>
    </citation>
    <scope>NUCLEOTIDE SEQUENCE [LARGE SCALE GENOMIC DNA]</scope>
    <source>
        <strain evidence="2 3">Ll15</strain>
    </source>
</reference>
<dbReference type="PROSITE" id="PS51257">
    <property type="entry name" value="PROKAR_LIPOPROTEIN"/>
    <property type="match status" value="1"/>
</dbReference>
<dbReference type="Pfam" id="PF20316">
    <property type="entry name" value="DUF6612"/>
    <property type="match status" value="1"/>
</dbReference>
<evidence type="ECO:0000313" key="3">
    <source>
        <dbReference type="Proteomes" id="UP001322664"/>
    </source>
</evidence>
<evidence type="ECO:0000313" key="2">
    <source>
        <dbReference type="EMBL" id="WPK11213.1"/>
    </source>
</evidence>
<accession>A0ABZ0RW86</accession>
<keyword evidence="3" id="KW-1185">Reference proteome</keyword>
<dbReference type="RefSeq" id="WP_319836280.1">
    <property type="nucleotide sequence ID" value="NZ_CP137624.1"/>
</dbReference>
<keyword evidence="1" id="KW-0732">Signal</keyword>